<evidence type="ECO:0000256" key="1">
    <source>
        <dbReference type="SAM" id="Phobius"/>
    </source>
</evidence>
<evidence type="ECO:0000313" key="2">
    <source>
        <dbReference type="EMBL" id="CDQ43188.1"/>
    </source>
</evidence>
<gene>
    <name evidence="2" type="ORF">BN1047_01051</name>
</gene>
<feature type="transmembrane region" description="Helical" evidence="1">
    <location>
        <begin position="115"/>
        <end position="134"/>
    </location>
</feature>
<organism evidence="2 3">
    <name type="scientific">Mycolicibacterium neoaurum</name>
    <name type="common">Mycobacterium neoaurum</name>
    <dbReference type="NCBI Taxonomy" id="1795"/>
    <lineage>
        <taxon>Bacteria</taxon>
        <taxon>Bacillati</taxon>
        <taxon>Actinomycetota</taxon>
        <taxon>Actinomycetes</taxon>
        <taxon>Mycobacteriales</taxon>
        <taxon>Mycobacteriaceae</taxon>
        <taxon>Mycolicibacterium</taxon>
    </lineage>
</organism>
<dbReference type="Proteomes" id="UP000028864">
    <property type="component" value="Unassembled WGS sequence"/>
</dbReference>
<feature type="transmembrane region" description="Helical" evidence="1">
    <location>
        <begin position="12"/>
        <end position="32"/>
    </location>
</feature>
<reference evidence="2" key="1">
    <citation type="submission" date="2014-05" db="EMBL/GenBank/DDBJ databases">
        <authorList>
            <person name="Urmite Genomes"/>
        </authorList>
    </citation>
    <scope>NUCLEOTIDE SEQUENCE</scope>
    <source>
        <strain evidence="2">DSM 44074</strain>
    </source>
</reference>
<keyword evidence="1" id="KW-0812">Transmembrane</keyword>
<keyword evidence="1" id="KW-0472">Membrane</keyword>
<dbReference type="RefSeq" id="WP_030133559.1">
    <property type="nucleotide sequence ID" value="NZ_LK021337.1"/>
</dbReference>
<feature type="transmembrane region" description="Helical" evidence="1">
    <location>
        <begin position="87"/>
        <end position="109"/>
    </location>
</feature>
<sequence>MASTDGAPLWMTVALGVVPIVGALIAGTFALANTRSRRVERLKNLVEIEQKIPSWINHDQSLERLMIQELKGIELVSSPLLKWYRRFAVTFIGVYLVLFGSTMLPGIYGTATAKWLTWIAVASLLLVALVNRIFGERRRALNNPHQIRLEVLDIIKSERSKAAQQNTSEVDVEPKAVND</sequence>
<dbReference type="EMBL" id="LK021337">
    <property type="protein sequence ID" value="CDQ43188.1"/>
    <property type="molecule type" value="Genomic_DNA"/>
</dbReference>
<reference evidence="2" key="2">
    <citation type="submission" date="2015-09" db="EMBL/GenBank/DDBJ databases">
        <title>Draft genome sequence of Mycobacterium neoaurum DSM 44074.</title>
        <authorList>
            <person name="Croce O."/>
            <person name="Robert C."/>
            <person name="Raoult D."/>
            <person name="Drancourt M."/>
        </authorList>
    </citation>
    <scope>NUCLEOTIDE SEQUENCE</scope>
    <source>
        <strain evidence="2">DSM 44074</strain>
    </source>
</reference>
<dbReference type="AlphaFoldDB" id="A0AAV2WGJ2"/>
<proteinExistence type="predicted"/>
<name>A0AAV2WGJ2_MYCNE</name>
<evidence type="ECO:0008006" key="4">
    <source>
        <dbReference type="Google" id="ProtNLM"/>
    </source>
</evidence>
<protein>
    <recommendedName>
        <fullName evidence="4">Transmembrane protein</fullName>
    </recommendedName>
</protein>
<evidence type="ECO:0000313" key="3">
    <source>
        <dbReference type="Proteomes" id="UP000028864"/>
    </source>
</evidence>
<keyword evidence="1" id="KW-1133">Transmembrane helix</keyword>
<accession>A0AAV2WGJ2</accession>